<dbReference type="Proteomes" id="UP001607302">
    <property type="component" value="Unassembled WGS sequence"/>
</dbReference>
<gene>
    <name evidence="1" type="ORF">V1478_001018</name>
</gene>
<evidence type="ECO:0000313" key="1">
    <source>
        <dbReference type="EMBL" id="KAL2740877.1"/>
    </source>
</evidence>
<dbReference type="EMBL" id="JAUDFV010000020">
    <property type="protein sequence ID" value="KAL2740877.1"/>
    <property type="molecule type" value="Genomic_DNA"/>
</dbReference>
<reference evidence="1 2" key="1">
    <citation type="journal article" date="2024" name="Ann. Entomol. Soc. Am.">
        <title>Genomic analyses of the southern and eastern yellowjacket wasps (Hymenoptera: Vespidae) reveal evolutionary signatures of social life.</title>
        <authorList>
            <person name="Catto M.A."/>
            <person name="Caine P.B."/>
            <person name="Orr S.E."/>
            <person name="Hunt B.G."/>
            <person name="Goodisman M.A.D."/>
        </authorList>
    </citation>
    <scope>NUCLEOTIDE SEQUENCE [LARGE SCALE GENOMIC DNA]</scope>
    <source>
        <strain evidence="1">233</strain>
        <tissue evidence="1">Head and thorax</tissue>
    </source>
</reference>
<proteinExistence type="predicted"/>
<sequence>MILKEKEMDGLSTGKSQELVLRYLVERERQKAQYTFDHAAENILPQLVRRWPRKPVPRYPSTTMPNCPKCGKPVYFGMCQVEH</sequence>
<dbReference type="AlphaFoldDB" id="A0ABD2C751"/>
<protein>
    <submittedName>
        <fullName evidence="1">Uncharacterized protein</fullName>
    </submittedName>
</protein>
<keyword evidence="2" id="KW-1185">Reference proteome</keyword>
<accession>A0ABD2C751</accession>
<comment type="caution">
    <text evidence="1">The sequence shown here is derived from an EMBL/GenBank/DDBJ whole genome shotgun (WGS) entry which is preliminary data.</text>
</comment>
<name>A0ABD2C751_VESSQ</name>
<evidence type="ECO:0000313" key="2">
    <source>
        <dbReference type="Proteomes" id="UP001607302"/>
    </source>
</evidence>
<organism evidence="1 2">
    <name type="scientific">Vespula squamosa</name>
    <name type="common">Southern yellow jacket</name>
    <name type="synonym">Wasp</name>
    <dbReference type="NCBI Taxonomy" id="30214"/>
    <lineage>
        <taxon>Eukaryota</taxon>
        <taxon>Metazoa</taxon>
        <taxon>Ecdysozoa</taxon>
        <taxon>Arthropoda</taxon>
        <taxon>Hexapoda</taxon>
        <taxon>Insecta</taxon>
        <taxon>Pterygota</taxon>
        <taxon>Neoptera</taxon>
        <taxon>Endopterygota</taxon>
        <taxon>Hymenoptera</taxon>
        <taxon>Apocrita</taxon>
        <taxon>Aculeata</taxon>
        <taxon>Vespoidea</taxon>
        <taxon>Vespidae</taxon>
        <taxon>Vespinae</taxon>
        <taxon>Vespula</taxon>
    </lineage>
</organism>